<dbReference type="RefSeq" id="WP_388106358.1">
    <property type="nucleotide sequence ID" value="NZ_JBIAHM010000005.1"/>
</dbReference>
<keyword evidence="2" id="KW-1185">Reference proteome</keyword>
<gene>
    <name evidence="1" type="ORF">ACFYNQ_16025</name>
</gene>
<name>A0ABW6M1P8_9ACTN</name>
<protein>
    <submittedName>
        <fullName evidence="1">Uncharacterized protein</fullName>
    </submittedName>
</protein>
<dbReference type="EMBL" id="JBIAHM010000005">
    <property type="protein sequence ID" value="MFE9600066.1"/>
    <property type="molecule type" value="Genomic_DNA"/>
</dbReference>
<evidence type="ECO:0000313" key="2">
    <source>
        <dbReference type="Proteomes" id="UP001601303"/>
    </source>
</evidence>
<proteinExistence type="predicted"/>
<dbReference type="Proteomes" id="UP001601303">
    <property type="component" value="Unassembled WGS sequence"/>
</dbReference>
<sequence>MDLLVHPVNVVGHKVVHVHSPGLTVAQPAPRHHHDFPRKIITCRGQRLLQIRKRRYDHRLTDVLRLLHTFHRVFRHRSLAVGVPEDRLQGAEYVDLVSPADPVGLQFVEEALHRDRHDGVQLPRADSGNYVDIDGAVDVLSVE</sequence>
<accession>A0ABW6M1P8</accession>
<organism evidence="1 2">
    <name type="scientific">Streptomyces hokutonensis</name>
    <dbReference type="NCBI Taxonomy" id="1306990"/>
    <lineage>
        <taxon>Bacteria</taxon>
        <taxon>Bacillati</taxon>
        <taxon>Actinomycetota</taxon>
        <taxon>Actinomycetes</taxon>
        <taxon>Kitasatosporales</taxon>
        <taxon>Streptomycetaceae</taxon>
        <taxon>Streptomyces</taxon>
    </lineage>
</organism>
<comment type="caution">
    <text evidence="1">The sequence shown here is derived from an EMBL/GenBank/DDBJ whole genome shotgun (WGS) entry which is preliminary data.</text>
</comment>
<evidence type="ECO:0000313" key="1">
    <source>
        <dbReference type="EMBL" id="MFE9600066.1"/>
    </source>
</evidence>
<reference evidence="1 2" key="1">
    <citation type="submission" date="2024-10" db="EMBL/GenBank/DDBJ databases">
        <title>The Natural Products Discovery Center: Release of the First 8490 Sequenced Strains for Exploring Actinobacteria Biosynthetic Diversity.</title>
        <authorList>
            <person name="Kalkreuter E."/>
            <person name="Kautsar S.A."/>
            <person name="Yang D."/>
            <person name="Bader C.D."/>
            <person name="Teijaro C.N."/>
            <person name="Fluegel L."/>
            <person name="Davis C.M."/>
            <person name="Simpson J.R."/>
            <person name="Lauterbach L."/>
            <person name="Steele A.D."/>
            <person name="Gui C."/>
            <person name="Meng S."/>
            <person name="Li G."/>
            <person name="Viehrig K."/>
            <person name="Ye F."/>
            <person name="Su P."/>
            <person name="Kiefer A.F."/>
            <person name="Nichols A."/>
            <person name="Cepeda A.J."/>
            <person name="Yan W."/>
            <person name="Fan B."/>
            <person name="Jiang Y."/>
            <person name="Adhikari A."/>
            <person name="Zheng C.-J."/>
            <person name="Schuster L."/>
            <person name="Cowan T.M."/>
            <person name="Smanski M.J."/>
            <person name="Chevrette M.G."/>
            <person name="De Carvalho L.P.S."/>
            <person name="Shen B."/>
        </authorList>
    </citation>
    <scope>NUCLEOTIDE SEQUENCE [LARGE SCALE GENOMIC DNA]</scope>
    <source>
        <strain evidence="1 2">NPDC006488</strain>
    </source>
</reference>